<accession>A0A2J6REG3</accession>
<reference evidence="3 4" key="1">
    <citation type="submission" date="2016-04" db="EMBL/GenBank/DDBJ databases">
        <title>A degradative enzymes factory behind the ericoid mycorrhizal symbiosis.</title>
        <authorList>
            <consortium name="DOE Joint Genome Institute"/>
            <person name="Martino E."/>
            <person name="Morin E."/>
            <person name="Grelet G."/>
            <person name="Kuo A."/>
            <person name="Kohler A."/>
            <person name="Daghino S."/>
            <person name="Barry K."/>
            <person name="Choi C."/>
            <person name="Cichocki N."/>
            <person name="Clum A."/>
            <person name="Copeland A."/>
            <person name="Hainaut M."/>
            <person name="Haridas S."/>
            <person name="Labutti K."/>
            <person name="Lindquist E."/>
            <person name="Lipzen A."/>
            <person name="Khouja H.-R."/>
            <person name="Murat C."/>
            <person name="Ohm R."/>
            <person name="Olson A."/>
            <person name="Spatafora J."/>
            <person name="Veneault-Fourrey C."/>
            <person name="Henrissat B."/>
            <person name="Grigoriev I."/>
            <person name="Martin F."/>
            <person name="Perotto S."/>
        </authorList>
    </citation>
    <scope>NUCLEOTIDE SEQUENCE [LARGE SCALE GENOMIC DNA]</scope>
    <source>
        <strain evidence="3 4">F</strain>
    </source>
</reference>
<keyword evidence="4" id="KW-1185">Reference proteome</keyword>
<evidence type="ECO:0000313" key="4">
    <source>
        <dbReference type="Proteomes" id="UP000235786"/>
    </source>
</evidence>
<proteinExistence type="predicted"/>
<sequence>MASHLFTAVIAIGGVAWQAPQSAFRVIFVPWKSSYEPIKSFLNDQSTDGQIGSWRDRKLAELTFVGITCALITGAVVQALTWPQAQTAFDLPLAFWYSSLVLSLVAICLATQQSVALNRVSSYKNYDDKIRSMLGHKVMSKDTDRGETWTPRYLQLYVWQTPIMHLNFGILGLFLGLGIMLFERIEGAEYSGPVPKGLEPKVRVLGCLYCSNSL</sequence>
<feature type="transmembrane region" description="Helical" evidence="1">
    <location>
        <begin position="94"/>
        <end position="115"/>
    </location>
</feature>
<dbReference type="AlphaFoldDB" id="A0A2J6REG3"/>
<name>A0A2J6REG3_HYAVF</name>
<feature type="signal peptide" evidence="2">
    <location>
        <begin position="1"/>
        <end position="17"/>
    </location>
</feature>
<dbReference type="Proteomes" id="UP000235786">
    <property type="component" value="Unassembled WGS sequence"/>
</dbReference>
<evidence type="ECO:0000313" key="3">
    <source>
        <dbReference type="EMBL" id="PMD36883.1"/>
    </source>
</evidence>
<keyword evidence="2" id="KW-0732">Signal</keyword>
<feature type="transmembrane region" description="Helical" evidence="1">
    <location>
        <begin position="62"/>
        <end position="82"/>
    </location>
</feature>
<protein>
    <recommendedName>
        <fullName evidence="5">DUF1295-domain-containing protein</fullName>
    </recommendedName>
</protein>
<feature type="chain" id="PRO_5014332122" description="DUF1295-domain-containing protein" evidence="2">
    <location>
        <begin position="18"/>
        <end position="214"/>
    </location>
</feature>
<feature type="transmembrane region" description="Helical" evidence="1">
    <location>
        <begin position="163"/>
        <end position="182"/>
    </location>
</feature>
<keyword evidence="1" id="KW-0472">Membrane</keyword>
<gene>
    <name evidence="3" type="ORF">L207DRAFT_515357</name>
</gene>
<evidence type="ECO:0008006" key="5">
    <source>
        <dbReference type="Google" id="ProtNLM"/>
    </source>
</evidence>
<dbReference type="EMBL" id="KZ613950">
    <property type="protein sequence ID" value="PMD36883.1"/>
    <property type="molecule type" value="Genomic_DNA"/>
</dbReference>
<dbReference type="OrthoDB" id="3562566at2759"/>
<keyword evidence="1" id="KW-1133">Transmembrane helix</keyword>
<organism evidence="3 4">
    <name type="scientific">Hyaloscypha variabilis (strain UAMH 11265 / GT02V1 / F)</name>
    <name type="common">Meliniomyces variabilis</name>
    <dbReference type="NCBI Taxonomy" id="1149755"/>
    <lineage>
        <taxon>Eukaryota</taxon>
        <taxon>Fungi</taxon>
        <taxon>Dikarya</taxon>
        <taxon>Ascomycota</taxon>
        <taxon>Pezizomycotina</taxon>
        <taxon>Leotiomycetes</taxon>
        <taxon>Helotiales</taxon>
        <taxon>Hyaloscyphaceae</taxon>
        <taxon>Hyaloscypha</taxon>
        <taxon>Hyaloscypha variabilis</taxon>
    </lineage>
</organism>
<evidence type="ECO:0000256" key="2">
    <source>
        <dbReference type="SAM" id="SignalP"/>
    </source>
</evidence>
<evidence type="ECO:0000256" key="1">
    <source>
        <dbReference type="SAM" id="Phobius"/>
    </source>
</evidence>
<keyword evidence="1" id="KW-0812">Transmembrane</keyword>